<dbReference type="GO" id="GO:0048487">
    <property type="term" value="F:beta-tubulin binding"/>
    <property type="evidence" value="ECO:0007669"/>
    <property type="project" value="InterPro"/>
</dbReference>
<dbReference type="Pfam" id="PF02970">
    <property type="entry name" value="TBCA"/>
    <property type="match status" value="1"/>
</dbReference>
<keyword evidence="6" id="KW-0493">Microtubule</keyword>
<dbReference type="GO" id="GO:0005829">
    <property type="term" value="C:cytosol"/>
    <property type="evidence" value="ECO:0007669"/>
    <property type="project" value="TreeGrafter"/>
</dbReference>
<evidence type="ECO:0000256" key="6">
    <source>
        <dbReference type="RuleBase" id="RU364030"/>
    </source>
</evidence>
<comment type="subunit">
    <text evidence="5 6">Supercomplex made of cofactors A to E. Cofactors A and D function by capturing and stabilizing tubulin in a quasi-native conformation. Cofactor E binds to the cofactor D-tubulin complex; interaction with cofactor C then causes the release of tubulin polypeptides that are committed to the native state.</text>
</comment>
<protein>
    <recommendedName>
        <fullName evidence="3 6">Tubulin-specific chaperone A</fullName>
    </recommendedName>
</protein>
<keyword evidence="6" id="KW-0206">Cytoskeleton</keyword>
<organism evidence="7">
    <name type="scientific">Phallusia mammillata</name>
    <dbReference type="NCBI Taxonomy" id="59560"/>
    <lineage>
        <taxon>Eukaryota</taxon>
        <taxon>Metazoa</taxon>
        <taxon>Chordata</taxon>
        <taxon>Tunicata</taxon>
        <taxon>Ascidiacea</taxon>
        <taxon>Phlebobranchia</taxon>
        <taxon>Ascidiidae</taxon>
        <taxon>Phallusia</taxon>
    </lineage>
</organism>
<dbReference type="PANTHER" id="PTHR21500:SF0">
    <property type="entry name" value="TUBULIN-SPECIFIC CHAPERONE A"/>
    <property type="match status" value="1"/>
</dbReference>
<dbReference type="GO" id="GO:0007021">
    <property type="term" value="P:tubulin complex assembly"/>
    <property type="evidence" value="ECO:0007669"/>
    <property type="project" value="UniProtKB-UniRule"/>
</dbReference>
<evidence type="ECO:0000256" key="4">
    <source>
        <dbReference type="ARBA" id="ARBA00023186"/>
    </source>
</evidence>
<gene>
    <name evidence="7" type="primary">Tbca-002</name>
</gene>
<dbReference type="PANTHER" id="PTHR21500">
    <property type="entry name" value="TUBULIN-SPECIFIC CHAPERONE A"/>
    <property type="match status" value="1"/>
</dbReference>
<dbReference type="EMBL" id="LR790983">
    <property type="protein sequence ID" value="CAB3266845.1"/>
    <property type="molecule type" value="mRNA"/>
</dbReference>
<dbReference type="SUPFAM" id="SSF46988">
    <property type="entry name" value="Tubulin chaperone cofactor A"/>
    <property type="match status" value="1"/>
</dbReference>
<keyword evidence="4 6" id="KW-0143">Chaperone</keyword>
<dbReference type="GO" id="GO:0007023">
    <property type="term" value="P:post-chaperonin tubulin folding pathway"/>
    <property type="evidence" value="ECO:0007669"/>
    <property type="project" value="UniProtKB-UniRule"/>
</dbReference>
<evidence type="ECO:0000256" key="2">
    <source>
        <dbReference type="ARBA" id="ARBA00006806"/>
    </source>
</evidence>
<accession>A0A6F9DVE1</accession>
<name>A0A6F9DVE1_9ASCI</name>
<keyword evidence="6" id="KW-0963">Cytoplasm</keyword>
<evidence type="ECO:0000256" key="5">
    <source>
        <dbReference type="ARBA" id="ARBA00026055"/>
    </source>
</evidence>
<dbReference type="Gene3D" id="1.20.58.90">
    <property type="match status" value="1"/>
</dbReference>
<dbReference type="InterPro" id="IPR004226">
    <property type="entry name" value="TBCA"/>
</dbReference>
<sequence length="105" mass="12128">MEGVLKKIKIQTGVVKRIAKEKTMYEQEAVTIRQQIEDMKTSGKDEYDIKKRIEVLEESEMMGPDCNSRLKVAIEKLTGLVEENEELKNQEVYKVAKNLLVEVIN</sequence>
<dbReference type="InterPro" id="IPR036126">
    <property type="entry name" value="TBCA_sf"/>
</dbReference>
<dbReference type="AlphaFoldDB" id="A0A6F9DVE1"/>
<evidence type="ECO:0000256" key="1">
    <source>
        <dbReference type="ARBA" id="ARBA00003046"/>
    </source>
</evidence>
<reference evidence="7" key="1">
    <citation type="submission" date="2020-04" db="EMBL/GenBank/DDBJ databases">
        <authorList>
            <person name="Neveu A P."/>
        </authorList>
    </citation>
    <scope>NUCLEOTIDE SEQUENCE</scope>
    <source>
        <tissue evidence="7">Whole embryo</tissue>
    </source>
</reference>
<comment type="function">
    <text evidence="1">Tubulin-folding protein; involved in the early step of the tubulin folding pathway.</text>
</comment>
<comment type="similarity">
    <text evidence="2 6">Belongs to the TBCA family.</text>
</comment>
<comment type="subcellular location">
    <subcellularLocation>
        <location evidence="6">Cytoplasm</location>
        <location evidence="6">Cytoskeleton</location>
    </subcellularLocation>
</comment>
<evidence type="ECO:0000313" key="7">
    <source>
        <dbReference type="EMBL" id="CAB3266845.1"/>
    </source>
</evidence>
<dbReference type="GO" id="GO:0005874">
    <property type="term" value="C:microtubule"/>
    <property type="evidence" value="ECO:0007669"/>
    <property type="project" value="UniProtKB-KW"/>
</dbReference>
<evidence type="ECO:0000256" key="3">
    <source>
        <dbReference type="ARBA" id="ARBA00015002"/>
    </source>
</evidence>
<proteinExistence type="evidence at transcript level"/>